<comment type="caution">
    <text evidence="2">The sequence shown here is derived from an EMBL/GenBank/DDBJ whole genome shotgun (WGS) entry which is preliminary data.</text>
</comment>
<protein>
    <recommendedName>
        <fullName evidence="4">DUF2892 domain-containing protein</fullName>
    </recommendedName>
</protein>
<dbReference type="AlphaFoldDB" id="A0A5C6CK48"/>
<gene>
    <name evidence="2" type="ORF">Pla52o_18900</name>
</gene>
<proteinExistence type="predicted"/>
<organism evidence="2 3">
    <name type="scientific">Novipirellula galeiformis</name>
    <dbReference type="NCBI Taxonomy" id="2528004"/>
    <lineage>
        <taxon>Bacteria</taxon>
        <taxon>Pseudomonadati</taxon>
        <taxon>Planctomycetota</taxon>
        <taxon>Planctomycetia</taxon>
        <taxon>Pirellulales</taxon>
        <taxon>Pirellulaceae</taxon>
        <taxon>Novipirellula</taxon>
    </lineage>
</organism>
<sequence length="152" mass="17043">MIPSTVERVPQHTAEHVNNQIRYQTEERVTRLAAAGREAIDQRLAELDQEWDIERTLEANAAALSLVGLTLGATVDRKWFVFPGVIAAFLLQHAVQGWCPPLPVFRRLGIRTASEIDYERDALKSLRGDFEHLQSDSPGHPSPTQVVPALQR</sequence>
<evidence type="ECO:0000313" key="3">
    <source>
        <dbReference type="Proteomes" id="UP000316304"/>
    </source>
</evidence>
<dbReference type="Proteomes" id="UP000316304">
    <property type="component" value="Unassembled WGS sequence"/>
</dbReference>
<evidence type="ECO:0008006" key="4">
    <source>
        <dbReference type="Google" id="ProtNLM"/>
    </source>
</evidence>
<dbReference type="EMBL" id="SJPT01000003">
    <property type="protein sequence ID" value="TWU23967.1"/>
    <property type="molecule type" value="Genomic_DNA"/>
</dbReference>
<keyword evidence="3" id="KW-1185">Reference proteome</keyword>
<evidence type="ECO:0000313" key="2">
    <source>
        <dbReference type="EMBL" id="TWU23967.1"/>
    </source>
</evidence>
<dbReference type="OrthoDB" id="9799383at2"/>
<dbReference type="RefSeq" id="WP_146594243.1">
    <property type="nucleotide sequence ID" value="NZ_SJPT01000003.1"/>
</dbReference>
<accession>A0A5C6CK48</accession>
<name>A0A5C6CK48_9BACT</name>
<dbReference type="Gene3D" id="6.10.140.1340">
    <property type="match status" value="1"/>
</dbReference>
<reference evidence="2 3" key="1">
    <citation type="submission" date="2019-02" db="EMBL/GenBank/DDBJ databases">
        <title>Deep-cultivation of Planctomycetes and their phenomic and genomic characterization uncovers novel biology.</title>
        <authorList>
            <person name="Wiegand S."/>
            <person name="Jogler M."/>
            <person name="Boedeker C."/>
            <person name="Pinto D."/>
            <person name="Vollmers J."/>
            <person name="Rivas-Marin E."/>
            <person name="Kohn T."/>
            <person name="Peeters S.H."/>
            <person name="Heuer A."/>
            <person name="Rast P."/>
            <person name="Oberbeckmann S."/>
            <person name="Bunk B."/>
            <person name="Jeske O."/>
            <person name="Meyerdierks A."/>
            <person name="Storesund J.E."/>
            <person name="Kallscheuer N."/>
            <person name="Luecker S."/>
            <person name="Lage O.M."/>
            <person name="Pohl T."/>
            <person name="Merkel B.J."/>
            <person name="Hornburger P."/>
            <person name="Mueller R.-W."/>
            <person name="Bruemmer F."/>
            <person name="Labrenz M."/>
            <person name="Spormann A.M."/>
            <person name="Op Den Camp H."/>
            <person name="Overmann J."/>
            <person name="Amann R."/>
            <person name="Jetten M.S.M."/>
            <person name="Mascher T."/>
            <person name="Medema M.H."/>
            <person name="Devos D.P."/>
            <person name="Kaster A.-K."/>
            <person name="Ovreas L."/>
            <person name="Rohde M."/>
            <person name="Galperin M.Y."/>
            <person name="Jogler C."/>
        </authorList>
    </citation>
    <scope>NUCLEOTIDE SEQUENCE [LARGE SCALE GENOMIC DNA]</scope>
    <source>
        <strain evidence="2 3">Pla52o</strain>
    </source>
</reference>
<feature type="region of interest" description="Disordered" evidence="1">
    <location>
        <begin position="131"/>
        <end position="152"/>
    </location>
</feature>
<evidence type="ECO:0000256" key="1">
    <source>
        <dbReference type="SAM" id="MobiDB-lite"/>
    </source>
</evidence>